<reference evidence="3 4" key="1">
    <citation type="submission" date="2024-03" db="EMBL/GenBank/DDBJ databases">
        <title>Human intestinal bacterial collection.</title>
        <authorList>
            <person name="Pauvert C."/>
            <person name="Hitch T.C.A."/>
            <person name="Clavel T."/>
        </authorList>
    </citation>
    <scope>NUCLEOTIDE SEQUENCE [LARGE SCALE GENOMIC DNA]</scope>
    <source>
        <strain evidence="3 4">CLA-AA-H192</strain>
    </source>
</reference>
<protein>
    <submittedName>
        <fullName evidence="3">Heparan-alpha-glucosaminide N-acetyltransferase</fullName>
        <ecNumber evidence="3">2.3.1.78</ecNumber>
    </submittedName>
</protein>
<feature type="transmembrane region" description="Helical" evidence="1">
    <location>
        <begin position="223"/>
        <end position="241"/>
    </location>
</feature>
<keyword evidence="1" id="KW-0472">Membrane</keyword>
<organism evidence="3 4">
    <name type="scientific">Faecousia intestinalis</name>
    <dbReference type="NCBI Taxonomy" id="3133167"/>
    <lineage>
        <taxon>Bacteria</taxon>
        <taxon>Bacillati</taxon>
        <taxon>Bacillota</taxon>
        <taxon>Clostridia</taxon>
        <taxon>Eubacteriales</taxon>
        <taxon>Oscillospiraceae</taxon>
        <taxon>Faecousia</taxon>
    </lineage>
</organism>
<dbReference type="Proteomes" id="UP001491552">
    <property type="component" value="Unassembled WGS sequence"/>
</dbReference>
<evidence type="ECO:0000256" key="1">
    <source>
        <dbReference type="SAM" id="Phobius"/>
    </source>
</evidence>
<keyword evidence="4" id="KW-1185">Reference proteome</keyword>
<dbReference type="Pfam" id="PF07786">
    <property type="entry name" value="HGSNAT_cat"/>
    <property type="match status" value="1"/>
</dbReference>
<dbReference type="GO" id="GO:0015019">
    <property type="term" value="F:heparan-alpha-glucosaminide N-acetyltransferase activity"/>
    <property type="evidence" value="ECO:0007669"/>
    <property type="project" value="UniProtKB-EC"/>
</dbReference>
<feature type="transmembrane region" description="Helical" evidence="1">
    <location>
        <begin position="133"/>
        <end position="157"/>
    </location>
</feature>
<feature type="transmembrane region" description="Helical" evidence="1">
    <location>
        <begin position="177"/>
        <end position="195"/>
    </location>
</feature>
<keyword evidence="3" id="KW-0012">Acyltransferase</keyword>
<dbReference type="EMBL" id="JBBMFF010000210">
    <property type="protein sequence ID" value="MEQ2511071.1"/>
    <property type="molecule type" value="Genomic_DNA"/>
</dbReference>
<feature type="transmembrane region" description="Helical" evidence="1">
    <location>
        <begin position="56"/>
        <end position="73"/>
    </location>
</feature>
<keyword evidence="1" id="KW-1133">Transmembrane helix</keyword>
<dbReference type="RefSeq" id="WP_349135771.1">
    <property type="nucleotide sequence ID" value="NZ_JBBMFF010000210.1"/>
</dbReference>
<comment type="caution">
    <text evidence="3">The sequence shown here is derived from an EMBL/GenBank/DDBJ whole genome shotgun (WGS) entry which is preliminary data.</text>
</comment>
<gene>
    <name evidence="3" type="ORF">WMO66_07395</name>
</gene>
<keyword evidence="3" id="KW-0808">Transferase</keyword>
<proteinExistence type="predicted"/>
<sequence length="242" mass="27282">MTNETSLPAKQRIWELDALRGLCILCMVAIHAFWDLSAFGGFAFDLPGWFLFCRQYGHILFILLSGLCATLASRSFQRGVYVFGAALVISYVTFFMVQVLNFPDDMLIWFGILHMLGVCMMLFPLFKRLPVWALAVLGVSFVALGVWFESFCIPVNFLFPLGLRAQGFYCGGDYFPLLPGFGWFLLGAVIGRTAYRKKQSLLPRVNAANPVIRFFSFCGRHSLLIYMLHQPVLTIGTILIFG</sequence>
<evidence type="ECO:0000313" key="4">
    <source>
        <dbReference type="Proteomes" id="UP001491552"/>
    </source>
</evidence>
<feature type="transmembrane region" description="Helical" evidence="1">
    <location>
        <begin position="21"/>
        <end position="44"/>
    </location>
</feature>
<feature type="transmembrane region" description="Helical" evidence="1">
    <location>
        <begin position="106"/>
        <end position="126"/>
    </location>
</feature>
<evidence type="ECO:0000313" key="3">
    <source>
        <dbReference type="EMBL" id="MEQ2511071.1"/>
    </source>
</evidence>
<dbReference type="EC" id="2.3.1.78" evidence="3"/>
<name>A0ABV1G6N1_9FIRM</name>
<feature type="domain" description="Heparan-alpha-glucosaminide N-acetyltransferase catalytic" evidence="2">
    <location>
        <begin position="12"/>
        <end position="231"/>
    </location>
</feature>
<accession>A0ABV1G6N1</accession>
<keyword evidence="1" id="KW-0812">Transmembrane</keyword>
<feature type="transmembrane region" description="Helical" evidence="1">
    <location>
        <begin position="80"/>
        <end position="100"/>
    </location>
</feature>
<dbReference type="InterPro" id="IPR012429">
    <property type="entry name" value="HGSNAT_cat"/>
</dbReference>
<evidence type="ECO:0000259" key="2">
    <source>
        <dbReference type="Pfam" id="PF07786"/>
    </source>
</evidence>